<evidence type="ECO:0000313" key="2">
    <source>
        <dbReference type="Proteomes" id="UP000288805"/>
    </source>
</evidence>
<proteinExistence type="predicted"/>
<dbReference type="PANTHER" id="PTHR34427">
    <property type="entry name" value="DUF4283 DOMAIN PROTEIN"/>
    <property type="match status" value="1"/>
</dbReference>
<accession>A0A438HZL7</accession>
<dbReference type="PANTHER" id="PTHR34427:SF5">
    <property type="entry name" value="DUF4283 DOMAIN-CONTAINING PROTEIN"/>
    <property type="match status" value="1"/>
</dbReference>
<sequence>MKEKSYVEVVNTREARERRLGEAVWIQLGEEDVGKGREFLDRCLVGSWGETEMTDADLRDMEKWGKHHWKLQGEMRIARIGGCCCLIVFEFKAEANNSREKQGSLGESDGITTASWNREVFKKIGDSCGGFIAVDESTGALKELQWARILVKVEGWRAKLSASEDGGKGRRRGKTRAGGAVEMVQAKGQPVKLAVPSEDGESSCIPALVTVSDMMQTRGVVAERQKDGGEYLQKEGTAIKKG</sequence>
<gene>
    <name evidence="1" type="ORF">CK203_034489</name>
</gene>
<protein>
    <submittedName>
        <fullName evidence="1">Uncharacterized protein</fullName>
    </submittedName>
</protein>
<dbReference type="AlphaFoldDB" id="A0A438HZL7"/>
<comment type="caution">
    <text evidence="1">The sequence shown here is derived from an EMBL/GenBank/DDBJ whole genome shotgun (WGS) entry which is preliminary data.</text>
</comment>
<name>A0A438HZL7_VITVI</name>
<reference evidence="1 2" key="1">
    <citation type="journal article" date="2018" name="PLoS Genet.">
        <title>Population sequencing reveals clonal diversity and ancestral inbreeding in the grapevine cultivar Chardonnay.</title>
        <authorList>
            <person name="Roach M.J."/>
            <person name="Johnson D.L."/>
            <person name="Bohlmann J."/>
            <person name="van Vuuren H.J."/>
            <person name="Jones S.J."/>
            <person name="Pretorius I.S."/>
            <person name="Schmidt S.A."/>
            <person name="Borneman A.R."/>
        </authorList>
    </citation>
    <scope>NUCLEOTIDE SEQUENCE [LARGE SCALE GENOMIC DNA]</scope>
    <source>
        <strain evidence="2">cv. Chardonnay</strain>
        <tissue evidence="1">Leaf</tissue>
    </source>
</reference>
<organism evidence="1 2">
    <name type="scientific">Vitis vinifera</name>
    <name type="common">Grape</name>
    <dbReference type="NCBI Taxonomy" id="29760"/>
    <lineage>
        <taxon>Eukaryota</taxon>
        <taxon>Viridiplantae</taxon>
        <taxon>Streptophyta</taxon>
        <taxon>Embryophyta</taxon>
        <taxon>Tracheophyta</taxon>
        <taxon>Spermatophyta</taxon>
        <taxon>Magnoliopsida</taxon>
        <taxon>eudicotyledons</taxon>
        <taxon>Gunneridae</taxon>
        <taxon>Pentapetalae</taxon>
        <taxon>rosids</taxon>
        <taxon>Vitales</taxon>
        <taxon>Vitaceae</taxon>
        <taxon>Viteae</taxon>
        <taxon>Vitis</taxon>
    </lineage>
</organism>
<dbReference type="EMBL" id="QGNW01000160">
    <property type="protein sequence ID" value="RVW89830.1"/>
    <property type="molecule type" value="Genomic_DNA"/>
</dbReference>
<evidence type="ECO:0000313" key="1">
    <source>
        <dbReference type="EMBL" id="RVW89830.1"/>
    </source>
</evidence>
<dbReference type="Proteomes" id="UP000288805">
    <property type="component" value="Unassembled WGS sequence"/>
</dbReference>